<name>A0A0F9KEN6_9ZZZZ</name>
<organism evidence="1">
    <name type="scientific">marine sediment metagenome</name>
    <dbReference type="NCBI Taxonomy" id="412755"/>
    <lineage>
        <taxon>unclassified sequences</taxon>
        <taxon>metagenomes</taxon>
        <taxon>ecological metagenomes</taxon>
    </lineage>
</organism>
<reference evidence="1" key="1">
    <citation type="journal article" date="2015" name="Nature">
        <title>Complex archaea that bridge the gap between prokaryotes and eukaryotes.</title>
        <authorList>
            <person name="Spang A."/>
            <person name="Saw J.H."/>
            <person name="Jorgensen S.L."/>
            <person name="Zaremba-Niedzwiedzka K."/>
            <person name="Martijn J."/>
            <person name="Lind A.E."/>
            <person name="van Eijk R."/>
            <person name="Schleper C."/>
            <person name="Guy L."/>
            <person name="Ettema T.J."/>
        </authorList>
    </citation>
    <scope>NUCLEOTIDE SEQUENCE</scope>
</reference>
<sequence>MTKNVEGITTEHVPDSTKIVCPRCNSSLVYLSSTLDDPNDITRDLIFAAADISKGAGTGILGLVALCHTCGNEFVPLWYVFDIGTFNGTTGLTGTDLDSGVINNLAGFFVCILVGTDIGKYVEIASNSVADPTAIVLAFNVNNDADGIFMVTNIEPIGLTKIVA</sequence>
<comment type="caution">
    <text evidence="1">The sequence shown here is derived from an EMBL/GenBank/DDBJ whole genome shotgun (WGS) entry which is preliminary data.</text>
</comment>
<dbReference type="AlphaFoldDB" id="A0A0F9KEN6"/>
<gene>
    <name evidence="1" type="ORF">LCGC14_1413240</name>
</gene>
<protein>
    <submittedName>
        <fullName evidence="1">Uncharacterized protein</fullName>
    </submittedName>
</protein>
<evidence type="ECO:0000313" key="1">
    <source>
        <dbReference type="EMBL" id="KKM73161.1"/>
    </source>
</evidence>
<accession>A0A0F9KEN6</accession>
<dbReference type="EMBL" id="LAZR01009347">
    <property type="protein sequence ID" value="KKM73161.1"/>
    <property type="molecule type" value="Genomic_DNA"/>
</dbReference>
<proteinExistence type="predicted"/>